<dbReference type="OrthoDB" id="2562239at2759"/>
<evidence type="ECO:0000256" key="1">
    <source>
        <dbReference type="SAM" id="MobiDB-lite"/>
    </source>
</evidence>
<dbReference type="AlphaFoldDB" id="A0A371DDG8"/>
<dbReference type="Proteomes" id="UP000256964">
    <property type="component" value="Unassembled WGS sequence"/>
</dbReference>
<feature type="transmembrane region" description="Helical" evidence="2">
    <location>
        <begin position="22"/>
        <end position="44"/>
    </location>
</feature>
<evidence type="ECO:0000256" key="2">
    <source>
        <dbReference type="SAM" id="Phobius"/>
    </source>
</evidence>
<keyword evidence="2" id="KW-0472">Membrane</keyword>
<feature type="region of interest" description="Disordered" evidence="1">
    <location>
        <begin position="130"/>
        <end position="169"/>
    </location>
</feature>
<keyword evidence="4" id="KW-1185">Reference proteome</keyword>
<dbReference type="EMBL" id="KZ857398">
    <property type="protein sequence ID" value="RDX50597.1"/>
    <property type="molecule type" value="Genomic_DNA"/>
</dbReference>
<keyword evidence="2" id="KW-0812">Transmembrane</keyword>
<keyword evidence="2" id="KW-1133">Transmembrane helix</keyword>
<sequence>MSASATHEFPSLIGGTPYPIDFAPSILFSVLHALLIPIFVWRMAHSQTRHFVLVGVFAFTVERTVLYALRANAAHNVGPRISETLETYMQTTLSGSFISIGMGVVQLARSVLVQATKGSDVLAIEAKLKSEKDQKLDSTSSSESDRVSRGRVPPHDGCPPRVCDGPVGR</sequence>
<name>A0A371DDG8_9APHY</name>
<proteinExistence type="predicted"/>
<gene>
    <name evidence="3" type="ORF">OH76DRAFT_1402200</name>
</gene>
<accession>A0A371DDG8</accession>
<reference evidence="3 4" key="1">
    <citation type="journal article" date="2018" name="Biotechnol. Biofuels">
        <title>Integrative visual omics of the white-rot fungus Polyporus brumalis exposes the biotechnological potential of its oxidative enzymes for delignifying raw plant biomass.</title>
        <authorList>
            <person name="Miyauchi S."/>
            <person name="Rancon A."/>
            <person name="Drula E."/>
            <person name="Hage H."/>
            <person name="Chaduli D."/>
            <person name="Favel A."/>
            <person name="Grisel S."/>
            <person name="Henrissat B."/>
            <person name="Herpoel-Gimbert I."/>
            <person name="Ruiz-Duenas F.J."/>
            <person name="Chevret D."/>
            <person name="Hainaut M."/>
            <person name="Lin J."/>
            <person name="Wang M."/>
            <person name="Pangilinan J."/>
            <person name="Lipzen A."/>
            <person name="Lesage-Meessen L."/>
            <person name="Navarro D."/>
            <person name="Riley R."/>
            <person name="Grigoriev I.V."/>
            <person name="Zhou S."/>
            <person name="Raouche S."/>
            <person name="Rosso M.N."/>
        </authorList>
    </citation>
    <scope>NUCLEOTIDE SEQUENCE [LARGE SCALE GENOMIC DNA]</scope>
    <source>
        <strain evidence="3 4">BRFM 1820</strain>
    </source>
</reference>
<organism evidence="3 4">
    <name type="scientific">Lentinus brumalis</name>
    <dbReference type="NCBI Taxonomy" id="2498619"/>
    <lineage>
        <taxon>Eukaryota</taxon>
        <taxon>Fungi</taxon>
        <taxon>Dikarya</taxon>
        <taxon>Basidiomycota</taxon>
        <taxon>Agaricomycotina</taxon>
        <taxon>Agaricomycetes</taxon>
        <taxon>Polyporales</taxon>
        <taxon>Polyporaceae</taxon>
        <taxon>Lentinus</taxon>
    </lineage>
</organism>
<protein>
    <submittedName>
        <fullName evidence="3">Uncharacterized protein</fullName>
    </submittedName>
</protein>
<evidence type="ECO:0000313" key="3">
    <source>
        <dbReference type="EMBL" id="RDX50597.1"/>
    </source>
</evidence>
<evidence type="ECO:0000313" key="4">
    <source>
        <dbReference type="Proteomes" id="UP000256964"/>
    </source>
</evidence>